<dbReference type="SUPFAM" id="SSF75445">
    <property type="entry name" value="D-ribose-5-phosphate isomerase (RpiA), lid domain"/>
    <property type="match status" value="1"/>
</dbReference>
<dbReference type="Gene3D" id="3.30.70.260">
    <property type="match status" value="1"/>
</dbReference>
<dbReference type="GO" id="GO:0004751">
    <property type="term" value="F:ribose-5-phosphate isomerase activity"/>
    <property type="evidence" value="ECO:0007669"/>
    <property type="project" value="UniProtKB-EC"/>
</dbReference>
<dbReference type="FunFam" id="3.40.50.1360:FF:000014">
    <property type="entry name" value="Ribose 5-phosphate isomerase"/>
    <property type="match status" value="1"/>
</dbReference>
<evidence type="ECO:0000256" key="3">
    <source>
        <dbReference type="ARBA" id="ARBA00008088"/>
    </source>
</evidence>
<dbReference type="UniPathway" id="UPA00115">
    <property type="reaction ID" value="UER00412"/>
</dbReference>
<keyword evidence="10" id="KW-1185">Reference proteome</keyword>
<comment type="catalytic activity">
    <reaction evidence="1">
        <text>aldehydo-D-ribose 5-phosphate = D-ribulose 5-phosphate</text>
        <dbReference type="Rhea" id="RHEA:14657"/>
        <dbReference type="ChEBI" id="CHEBI:58121"/>
        <dbReference type="ChEBI" id="CHEBI:58273"/>
        <dbReference type="EC" id="5.3.1.6"/>
    </reaction>
</comment>
<evidence type="ECO:0000313" key="9">
    <source>
        <dbReference type="EMBL" id="PGH03485.1"/>
    </source>
</evidence>
<dbReference type="SUPFAM" id="SSF100950">
    <property type="entry name" value="NagB/RpiA/CoA transferase-like"/>
    <property type="match status" value="1"/>
</dbReference>
<dbReference type="OrthoDB" id="1555531at2759"/>
<dbReference type="NCBIfam" id="TIGR00021">
    <property type="entry name" value="rpiA"/>
    <property type="match status" value="1"/>
</dbReference>
<reference evidence="9 10" key="1">
    <citation type="submission" date="2017-10" db="EMBL/GenBank/DDBJ databases">
        <title>Comparative genomics in systemic dimorphic fungi from Ajellomycetaceae.</title>
        <authorList>
            <person name="Munoz J.F."/>
            <person name="Mcewen J.G."/>
            <person name="Clay O.K."/>
            <person name="Cuomo C.A."/>
        </authorList>
    </citation>
    <scope>NUCLEOTIDE SEQUENCE [LARGE SCALE GENOMIC DNA]</scope>
    <source>
        <strain evidence="9 10">UAMH130</strain>
    </source>
</reference>
<dbReference type="InterPro" id="IPR004788">
    <property type="entry name" value="Ribose5P_isomerase_type_A"/>
</dbReference>
<evidence type="ECO:0000256" key="7">
    <source>
        <dbReference type="ARBA" id="ARBA00029734"/>
    </source>
</evidence>
<dbReference type="EMBL" id="PDNC01000048">
    <property type="protein sequence ID" value="PGH03485.1"/>
    <property type="molecule type" value="Genomic_DNA"/>
</dbReference>
<dbReference type="PANTHER" id="PTHR11934">
    <property type="entry name" value="RIBOSE-5-PHOSPHATE ISOMERASE"/>
    <property type="match status" value="1"/>
</dbReference>
<organism evidence="9 10">
    <name type="scientific">Blastomyces parvus</name>
    <dbReference type="NCBI Taxonomy" id="2060905"/>
    <lineage>
        <taxon>Eukaryota</taxon>
        <taxon>Fungi</taxon>
        <taxon>Dikarya</taxon>
        <taxon>Ascomycota</taxon>
        <taxon>Pezizomycotina</taxon>
        <taxon>Eurotiomycetes</taxon>
        <taxon>Eurotiomycetidae</taxon>
        <taxon>Onygenales</taxon>
        <taxon>Ajellomycetaceae</taxon>
        <taxon>Blastomyces</taxon>
    </lineage>
</organism>
<comment type="similarity">
    <text evidence="3">Belongs to the ribose 5-phosphate isomerase family.</text>
</comment>
<dbReference type="Gene3D" id="3.40.50.1360">
    <property type="match status" value="1"/>
</dbReference>
<dbReference type="CDD" id="cd01398">
    <property type="entry name" value="RPI_A"/>
    <property type="match status" value="1"/>
</dbReference>
<keyword evidence="6 9" id="KW-0413">Isomerase</keyword>
<gene>
    <name evidence="9" type="ORF">GX51_04060</name>
</gene>
<dbReference type="EC" id="5.3.1.6" evidence="4"/>
<evidence type="ECO:0000256" key="6">
    <source>
        <dbReference type="ARBA" id="ARBA00023235"/>
    </source>
</evidence>
<dbReference type="GO" id="GO:0005737">
    <property type="term" value="C:cytoplasm"/>
    <property type="evidence" value="ECO:0007669"/>
    <property type="project" value="TreeGrafter"/>
</dbReference>
<evidence type="ECO:0000256" key="5">
    <source>
        <dbReference type="ARBA" id="ARBA00019150"/>
    </source>
</evidence>
<dbReference type="InterPro" id="IPR037171">
    <property type="entry name" value="NagB/RpiA_transferase-like"/>
</dbReference>
<evidence type="ECO:0000313" key="10">
    <source>
        <dbReference type="Proteomes" id="UP000224080"/>
    </source>
</evidence>
<dbReference type="Pfam" id="PF06026">
    <property type="entry name" value="Rib_5-P_isom_A"/>
    <property type="match status" value="1"/>
</dbReference>
<sequence>MKPIPIRNIFRALHSPSASTVLHNSIHSAQLPEKAANLQTSARIAPPKYLISTPNPILRHLLPSLLQTVTFLQLLRFPHTRQLAHRPLQRALYTTRSSNMSTVEDAKRNAAREAVAKHYPPNPKFVGIGSGTTIVYVVEAIKALGVDTSSTGFVPTGYQSSQLVANAGLTPIAFDALPEGAVLDVAFDGADEVDDDLNCIKGGGACLFQEKLVALQAKEFICVADSRKLQARLLTNWPSIPIEVAPMAVGRVTSELKKLGSPLPKLRTAPVKAGEAHSQPVKTDQDFFLIDAPFPKLLLPSDVAQGQDGSGTHGVWEVTALAERVKLIPGVLEVGLFCGLTGPQAQATGGIGGQKPVAAYFGMPDGSVSVRKAS</sequence>
<dbReference type="GO" id="GO:0006014">
    <property type="term" value="P:D-ribose metabolic process"/>
    <property type="evidence" value="ECO:0007669"/>
    <property type="project" value="TreeGrafter"/>
</dbReference>
<dbReference type="PANTHER" id="PTHR11934:SF0">
    <property type="entry name" value="RIBOSE-5-PHOSPHATE ISOMERASE"/>
    <property type="match status" value="1"/>
</dbReference>
<dbReference type="AlphaFoldDB" id="A0A2B7X3H3"/>
<comment type="caution">
    <text evidence="9">The sequence shown here is derived from an EMBL/GenBank/DDBJ whole genome shotgun (WGS) entry which is preliminary data.</text>
</comment>
<dbReference type="STRING" id="2060905.A0A2B7X3H3"/>
<accession>A0A2B7X3H3</accession>
<evidence type="ECO:0000256" key="1">
    <source>
        <dbReference type="ARBA" id="ARBA00001713"/>
    </source>
</evidence>
<evidence type="ECO:0000256" key="4">
    <source>
        <dbReference type="ARBA" id="ARBA00011959"/>
    </source>
</evidence>
<name>A0A2B7X3H3_9EURO</name>
<dbReference type="Proteomes" id="UP000224080">
    <property type="component" value="Unassembled WGS sequence"/>
</dbReference>
<dbReference type="GO" id="GO:0009052">
    <property type="term" value="P:pentose-phosphate shunt, non-oxidative branch"/>
    <property type="evidence" value="ECO:0007669"/>
    <property type="project" value="InterPro"/>
</dbReference>
<comment type="pathway">
    <text evidence="2">Carbohydrate degradation; pentose phosphate pathway; D-ribose 5-phosphate from D-ribulose 5-phosphate (non-oxidative stage): step 1/1.</text>
</comment>
<protein>
    <recommendedName>
        <fullName evidence="5">Ribose-5-phosphate isomerase</fullName>
        <ecNumber evidence="4">5.3.1.6</ecNumber>
    </recommendedName>
    <alternativeName>
        <fullName evidence="8">D-ribose-5-phosphate ketol-isomerase</fullName>
    </alternativeName>
    <alternativeName>
        <fullName evidence="7">Phosphoriboisomerase</fullName>
    </alternativeName>
</protein>
<proteinExistence type="inferred from homology"/>
<evidence type="ECO:0000256" key="8">
    <source>
        <dbReference type="ARBA" id="ARBA00032273"/>
    </source>
</evidence>
<evidence type="ECO:0000256" key="2">
    <source>
        <dbReference type="ARBA" id="ARBA00004988"/>
    </source>
</evidence>